<dbReference type="OrthoDB" id="9797574at2"/>
<dbReference type="AlphaFoldDB" id="A0A1T5FJD8"/>
<reference evidence="2 3" key="1">
    <citation type="submission" date="2017-02" db="EMBL/GenBank/DDBJ databases">
        <authorList>
            <person name="Peterson S.W."/>
        </authorList>
    </citation>
    <scope>NUCLEOTIDE SEQUENCE [LARGE SCALE GENOMIC DNA]</scope>
    <source>
        <strain evidence="2 3">DSM 9653</strain>
    </source>
</reference>
<sequence length="432" mass="48796">MRRGLLSDYFDGVAVKRLSAVEANILRSNQHEFNSSKQLKSLLGTPARVQYQTMFIWIGGEQEALSEEGFLTWYQSRKPPRSEHRLYFPTNAVCEAAAEGDVLFIARRTDNTLMAIIVPGDSTIQNQLLWLFGLEEQPALQFEALEISKDNAAELDFTARYILDELGIEVEEPEADRLDTLIEKFGLVFPPTRVLSELARTSLPDVSAADDPDTALVAWVDREEQLFRRLERHVVADRIKSGFHSDEGTDVDGFMGFSKSVQNRRKKRAGLALEHHLEAVFSAHAVRFDREVETENRNKPDFLFPSQEEYRNPAFPSARLTMLGSKSTLKDRWRQVLSEAHRIREKHLLTLEPGISENQTSEMRAKQLRLVLPKSLHSTYCQTARKVAPRSASNVAPLSMLHGEEAARRSWSGLRSRAGSGSVVCGELRACS</sequence>
<organism evidence="2 3">
    <name type="scientific">Bosea thiooxidans</name>
    <dbReference type="NCBI Taxonomy" id="53254"/>
    <lineage>
        <taxon>Bacteria</taxon>
        <taxon>Pseudomonadati</taxon>
        <taxon>Pseudomonadota</taxon>
        <taxon>Alphaproteobacteria</taxon>
        <taxon>Hyphomicrobiales</taxon>
        <taxon>Boseaceae</taxon>
        <taxon>Bosea</taxon>
    </lineage>
</organism>
<dbReference type="GO" id="GO:0003677">
    <property type="term" value="F:DNA binding"/>
    <property type="evidence" value="ECO:0007669"/>
    <property type="project" value="InterPro"/>
</dbReference>
<protein>
    <submittedName>
        <fullName evidence="2">EcoRII C terminal</fullName>
    </submittedName>
</protein>
<gene>
    <name evidence="2" type="ORF">SAMN05660750_03247</name>
</gene>
<name>A0A1T5FJD8_9HYPH</name>
<dbReference type="SUPFAM" id="SSF52980">
    <property type="entry name" value="Restriction endonuclease-like"/>
    <property type="match status" value="1"/>
</dbReference>
<proteinExistence type="predicted"/>
<dbReference type="Gene3D" id="3.40.91.80">
    <property type="match status" value="1"/>
</dbReference>
<evidence type="ECO:0000313" key="2">
    <source>
        <dbReference type="EMBL" id="SKB96186.1"/>
    </source>
</evidence>
<dbReference type="InterPro" id="IPR015109">
    <property type="entry name" value="Restrct_endonuc_II_EcoRII_C"/>
</dbReference>
<dbReference type="Pfam" id="PF09019">
    <property type="entry name" value="EcoRII-C"/>
    <property type="match status" value="1"/>
</dbReference>
<feature type="domain" description="Restriction endonuclease type II EcoRII C-terminal" evidence="1">
    <location>
        <begin position="227"/>
        <end position="386"/>
    </location>
</feature>
<dbReference type="RefSeq" id="WP_079591705.1">
    <property type="nucleotide sequence ID" value="NZ_FUYX01000009.1"/>
</dbReference>
<dbReference type="InterPro" id="IPR038365">
    <property type="entry name" value="EcoRII_C_sf"/>
</dbReference>
<dbReference type="Proteomes" id="UP000190130">
    <property type="component" value="Unassembled WGS sequence"/>
</dbReference>
<accession>A0A1T5FJD8</accession>
<dbReference type="GO" id="GO:0009307">
    <property type="term" value="P:DNA restriction-modification system"/>
    <property type="evidence" value="ECO:0007669"/>
    <property type="project" value="InterPro"/>
</dbReference>
<dbReference type="EMBL" id="FUYX01000009">
    <property type="protein sequence ID" value="SKB96186.1"/>
    <property type="molecule type" value="Genomic_DNA"/>
</dbReference>
<dbReference type="GO" id="GO:0009036">
    <property type="term" value="F:type II site-specific deoxyribonuclease activity"/>
    <property type="evidence" value="ECO:0007669"/>
    <property type="project" value="InterPro"/>
</dbReference>
<evidence type="ECO:0000313" key="3">
    <source>
        <dbReference type="Proteomes" id="UP000190130"/>
    </source>
</evidence>
<dbReference type="InterPro" id="IPR011335">
    <property type="entry name" value="Restrct_endonuc-II-like"/>
</dbReference>
<evidence type="ECO:0000259" key="1">
    <source>
        <dbReference type="Pfam" id="PF09019"/>
    </source>
</evidence>